<dbReference type="EMBL" id="HBGA01102572">
    <property type="protein sequence ID" value="CAD9027022.1"/>
    <property type="molecule type" value="Transcribed_RNA"/>
</dbReference>
<feature type="compositionally biased region" description="Polar residues" evidence="1">
    <location>
        <begin position="1"/>
        <end position="10"/>
    </location>
</feature>
<reference evidence="2" key="1">
    <citation type="submission" date="2021-01" db="EMBL/GenBank/DDBJ databases">
        <authorList>
            <person name="Corre E."/>
            <person name="Pelletier E."/>
            <person name="Niang G."/>
            <person name="Scheremetjew M."/>
            <person name="Finn R."/>
            <person name="Kale V."/>
            <person name="Holt S."/>
            <person name="Cochrane G."/>
            <person name="Meng A."/>
            <person name="Brown T."/>
            <person name="Cohen L."/>
        </authorList>
    </citation>
    <scope>NUCLEOTIDE SEQUENCE</scope>
    <source>
        <strain evidence="2">NIES-381</strain>
    </source>
</reference>
<feature type="compositionally biased region" description="Basic and acidic residues" evidence="1">
    <location>
        <begin position="59"/>
        <end position="73"/>
    </location>
</feature>
<organism evidence="2">
    <name type="scientific">Eutreptiella gymnastica</name>
    <dbReference type="NCBI Taxonomy" id="73025"/>
    <lineage>
        <taxon>Eukaryota</taxon>
        <taxon>Discoba</taxon>
        <taxon>Euglenozoa</taxon>
        <taxon>Euglenida</taxon>
        <taxon>Spirocuta</taxon>
        <taxon>Euglenophyceae</taxon>
        <taxon>Eutreptiales</taxon>
        <taxon>Eutreptiaceae</taxon>
        <taxon>Eutreptiella</taxon>
    </lineage>
</organism>
<proteinExistence type="predicted"/>
<name>A0A7S1NL69_9EUGL</name>
<feature type="region of interest" description="Disordered" evidence="1">
    <location>
        <begin position="1"/>
        <end position="21"/>
    </location>
</feature>
<feature type="region of interest" description="Disordered" evidence="1">
    <location>
        <begin position="59"/>
        <end position="81"/>
    </location>
</feature>
<evidence type="ECO:0000256" key="1">
    <source>
        <dbReference type="SAM" id="MobiDB-lite"/>
    </source>
</evidence>
<gene>
    <name evidence="2" type="ORF">EGYM00392_LOCUS38152</name>
</gene>
<protein>
    <submittedName>
        <fullName evidence="2">Uncharacterized protein</fullName>
    </submittedName>
</protein>
<evidence type="ECO:0000313" key="2">
    <source>
        <dbReference type="EMBL" id="CAD9027022.1"/>
    </source>
</evidence>
<dbReference type="AlphaFoldDB" id="A0A7S1NL69"/>
<sequence>MQAAHQNVTKAVQKRDSAPCVSTTREMNHFSKALALTADVLRQFDALRDKTVAEAVKLDRKEQRKRGREEANSDAKQIAGKGDRSTLAYLEHLMADSFPQGKGLALKWWKWSKLRQKTDSAP</sequence>
<accession>A0A7S1NL69</accession>